<dbReference type="InParanoid" id="A0A165J5E5"/>
<evidence type="ECO:0000256" key="7">
    <source>
        <dbReference type="ARBA" id="ARBA00023049"/>
    </source>
</evidence>
<dbReference type="GO" id="GO:0006508">
    <property type="term" value="P:proteolysis"/>
    <property type="evidence" value="ECO:0007669"/>
    <property type="project" value="UniProtKB-KW"/>
</dbReference>
<dbReference type="InterPro" id="IPR045357">
    <property type="entry name" value="Aminopeptidase_N-like_N"/>
</dbReference>
<evidence type="ECO:0000256" key="8">
    <source>
        <dbReference type="PIRSR" id="PIRSR634016-1"/>
    </source>
</evidence>
<dbReference type="PANTHER" id="PTHR11533">
    <property type="entry name" value="PROTEASE M1 ZINC METALLOPROTEASE"/>
    <property type="match status" value="1"/>
</dbReference>
<evidence type="ECO:0000256" key="1">
    <source>
        <dbReference type="ARBA" id="ARBA00010136"/>
    </source>
</evidence>
<dbReference type="Gene3D" id="2.60.40.1910">
    <property type="match status" value="1"/>
</dbReference>
<dbReference type="GO" id="GO:0070006">
    <property type="term" value="F:metalloaminopeptidase activity"/>
    <property type="evidence" value="ECO:0007669"/>
    <property type="project" value="TreeGrafter"/>
</dbReference>
<evidence type="ECO:0000256" key="10">
    <source>
        <dbReference type="PIRSR" id="PIRSR634016-4"/>
    </source>
</evidence>
<evidence type="ECO:0000256" key="6">
    <source>
        <dbReference type="ARBA" id="ARBA00022833"/>
    </source>
</evidence>
<comment type="similarity">
    <text evidence="1 11">Belongs to the peptidase M1 family.</text>
</comment>
<feature type="domain" description="Aminopeptidase N-like N-terminal" evidence="14">
    <location>
        <begin position="20"/>
        <end position="226"/>
    </location>
</feature>
<dbReference type="GO" id="GO:0016020">
    <property type="term" value="C:membrane"/>
    <property type="evidence" value="ECO:0007669"/>
    <property type="project" value="TreeGrafter"/>
</dbReference>
<dbReference type="InterPro" id="IPR001930">
    <property type="entry name" value="Peptidase_M1"/>
</dbReference>
<sequence>MMASQATSQDHVKLPEDVTPTHYALTIRTDLEKEEFDGWVEIDLDVNVPTNSITFHTAEPTKITKVALLTDVEGDVIPVLTAESISTDKELETATVTFGTMLLGRTKAKLGVAFKAAITDSLMGYYKSKYEQEGGQGTYALTQFEPTFARKAFPCWDEPAVKATFSIMLISRAGTVSLSNMDVEASRPIDDVALSSLFFPEFALHPIDGEWSCVTFAPTPKMSTYLVAWANGPFEYLESSYQSAITGNSVTLRVYTTSEHISQAGLCLDVKARVLPIFEKIFDIPYPLRKLDTLVVNDFDAGAMENWGLITGRTSTYLYDPQKSGLMNKIGTTKTQSHEVAHQWFGNIVTMKWWDNLWLNESFATLMGDLTIMKRIHPEWHPDARFVNMHLARALELDGLRSSHPVEVPCPDEKAINQIFDAMSYSKGASVLRMLSSMIGEEALLKGVSKYLKANLYGNTTTSDLWLGISEASGVNVNEIMSSWILKTGYPLIKVVETKTGLRFTQSRFLATNDVRPEEDETIWHVPLNIQTVDSNGLASVDRRAILTVKEATFNIPNVADTFYKVNAGTTGVYRVQYSSEHLSKLGDEAARPNSTLSREDRMGLVADASVLGRAGYGSTSAGLDLINKLRNDEDYLVWARIGNAISDVVDAWWDEPEDVRKGLQAFARSLFGPLVEKMGFDPVAGEAPDAVRWRSIAVAVSATADDPKTLAEAQRRFGLFLESNDSSLISGDLLRSIYSAAVRTGGKREWEKVLDVYRHPKTPAQKTSAIIAMCRTQDPALIKKTLDMILSDEVKLQDYIIFYIGCSSNPTCRRQLWAFTQEHLDDLTKTFQGGATLGHIIQVSFDSLSSFEDVKAVEEFFKDKDTSSFSKLLAQGLDTVRSKAAWLERSRDEVKAWLGTNGYL</sequence>
<evidence type="ECO:0000256" key="5">
    <source>
        <dbReference type="ARBA" id="ARBA00022801"/>
    </source>
</evidence>
<keyword evidence="4 9" id="KW-0479">Metal-binding</keyword>
<dbReference type="Pfam" id="PF17900">
    <property type="entry name" value="Peptidase_M1_N"/>
    <property type="match status" value="1"/>
</dbReference>
<gene>
    <name evidence="15" type="ORF">CALCODRAFT_9090</name>
</gene>
<proteinExistence type="inferred from homology"/>
<dbReference type="Pfam" id="PF01433">
    <property type="entry name" value="Peptidase_M1"/>
    <property type="match status" value="1"/>
</dbReference>
<dbReference type="GO" id="GO:0008270">
    <property type="term" value="F:zinc ion binding"/>
    <property type="evidence" value="ECO:0007669"/>
    <property type="project" value="UniProtKB-UniRule"/>
</dbReference>
<dbReference type="SUPFAM" id="SSF63737">
    <property type="entry name" value="Leukotriene A4 hydrolase N-terminal domain"/>
    <property type="match status" value="1"/>
</dbReference>
<dbReference type="Proteomes" id="UP000076842">
    <property type="component" value="Unassembled WGS sequence"/>
</dbReference>
<evidence type="ECO:0000256" key="3">
    <source>
        <dbReference type="ARBA" id="ARBA00022670"/>
    </source>
</evidence>
<dbReference type="Gene3D" id="1.10.390.10">
    <property type="entry name" value="Neutral Protease Domain 2"/>
    <property type="match status" value="1"/>
</dbReference>
<accession>A0A165J5E5</accession>
<dbReference type="Gene3D" id="1.25.50.20">
    <property type="match status" value="1"/>
</dbReference>
<feature type="binding site" evidence="9">
    <location>
        <position position="342"/>
    </location>
    <ligand>
        <name>Zn(2+)</name>
        <dbReference type="ChEBI" id="CHEBI:29105"/>
        <note>catalytic</note>
    </ligand>
</feature>
<protein>
    <recommendedName>
        <fullName evidence="11">Aminopeptidase</fullName>
        <ecNumber evidence="11">3.4.11.-</ecNumber>
    </recommendedName>
</protein>
<evidence type="ECO:0000256" key="4">
    <source>
        <dbReference type="ARBA" id="ARBA00022723"/>
    </source>
</evidence>
<keyword evidence="2 11" id="KW-0031">Aminopeptidase</keyword>
<dbReference type="InterPro" id="IPR024571">
    <property type="entry name" value="ERAP1-like_C_dom"/>
</dbReference>
<dbReference type="SUPFAM" id="SSF55486">
    <property type="entry name" value="Metalloproteases ('zincins'), catalytic domain"/>
    <property type="match status" value="1"/>
</dbReference>
<dbReference type="OrthoDB" id="10031169at2759"/>
<dbReference type="CDD" id="cd09601">
    <property type="entry name" value="M1_APN-Q_like"/>
    <property type="match status" value="1"/>
</dbReference>
<dbReference type="InterPro" id="IPR014782">
    <property type="entry name" value="Peptidase_M1_dom"/>
</dbReference>
<dbReference type="AlphaFoldDB" id="A0A165J5E5"/>
<dbReference type="Gene3D" id="2.60.40.1730">
    <property type="entry name" value="tricorn interacting facor f3 domain"/>
    <property type="match status" value="1"/>
</dbReference>
<feature type="active site" description="Proton acceptor" evidence="8">
    <location>
        <position position="339"/>
    </location>
</feature>
<name>A0A165J5E5_9BASI</name>
<evidence type="ECO:0000256" key="9">
    <source>
        <dbReference type="PIRSR" id="PIRSR634016-3"/>
    </source>
</evidence>
<dbReference type="GO" id="GO:0005737">
    <property type="term" value="C:cytoplasm"/>
    <property type="evidence" value="ECO:0007669"/>
    <property type="project" value="TreeGrafter"/>
</dbReference>
<dbReference type="FunCoup" id="A0A165J5E5">
    <property type="interactions" value="543"/>
</dbReference>
<feature type="binding site" evidence="9">
    <location>
        <position position="338"/>
    </location>
    <ligand>
        <name>Zn(2+)</name>
        <dbReference type="ChEBI" id="CHEBI:29105"/>
        <note>catalytic</note>
    </ligand>
</feature>
<dbReference type="PRINTS" id="PR00756">
    <property type="entry name" value="ALADIPTASE"/>
</dbReference>
<feature type="domain" description="ERAP1-like C-terminal" evidence="13">
    <location>
        <begin position="563"/>
        <end position="882"/>
    </location>
</feature>
<dbReference type="GO" id="GO:0005615">
    <property type="term" value="C:extracellular space"/>
    <property type="evidence" value="ECO:0007669"/>
    <property type="project" value="TreeGrafter"/>
</dbReference>
<dbReference type="FunFam" id="1.25.50.20:FF:000002">
    <property type="entry name" value="Aminopeptidase"/>
    <property type="match status" value="1"/>
</dbReference>
<dbReference type="PANTHER" id="PTHR11533:SF174">
    <property type="entry name" value="PUROMYCIN-SENSITIVE AMINOPEPTIDASE-RELATED"/>
    <property type="match status" value="1"/>
</dbReference>
<keyword evidence="3 11" id="KW-0645">Protease</keyword>
<dbReference type="EC" id="3.4.11.-" evidence="11"/>
<dbReference type="GO" id="GO:0042277">
    <property type="term" value="F:peptide binding"/>
    <property type="evidence" value="ECO:0007669"/>
    <property type="project" value="TreeGrafter"/>
</dbReference>
<organism evidence="15 16">
    <name type="scientific">Calocera cornea HHB12733</name>
    <dbReference type="NCBI Taxonomy" id="1353952"/>
    <lineage>
        <taxon>Eukaryota</taxon>
        <taxon>Fungi</taxon>
        <taxon>Dikarya</taxon>
        <taxon>Basidiomycota</taxon>
        <taxon>Agaricomycotina</taxon>
        <taxon>Dacrymycetes</taxon>
        <taxon>Dacrymycetales</taxon>
        <taxon>Dacrymycetaceae</taxon>
        <taxon>Calocera</taxon>
    </lineage>
</organism>
<keyword evidence="5 11" id="KW-0378">Hydrolase</keyword>
<dbReference type="InterPro" id="IPR042097">
    <property type="entry name" value="Aminopeptidase_N-like_N_sf"/>
</dbReference>
<evidence type="ECO:0000259" key="14">
    <source>
        <dbReference type="Pfam" id="PF17900"/>
    </source>
</evidence>
<evidence type="ECO:0000256" key="11">
    <source>
        <dbReference type="RuleBase" id="RU364040"/>
    </source>
</evidence>
<reference evidence="15 16" key="1">
    <citation type="journal article" date="2016" name="Mol. Biol. Evol.">
        <title>Comparative Genomics of Early-Diverging Mushroom-Forming Fungi Provides Insights into the Origins of Lignocellulose Decay Capabilities.</title>
        <authorList>
            <person name="Nagy L.G."/>
            <person name="Riley R."/>
            <person name="Tritt A."/>
            <person name="Adam C."/>
            <person name="Daum C."/>
            <person name="Floudas D."/>
            <person name="Sun H."/>
            <person name="Yadav J.S."/>
            <person name="Pangilinan J."/>
            <person name="Larsson K.H."/>
            <person name="Matsuura K."/>
            <person name="Barry K."/>
            <person name="Labutti K."/>
            <person name="Kuo R."/>
            <person name="Ohm R.A."/>
            <person name="Bhattacharya S.S."/>
            <person name="Shirouzu T."/>
            <person name="Yoshinaga Y."/>
            <person name="Martin F.M."/>
            <person name="Grigoriev I.V."/>
            <person name="Hibbett D.S."/>
        </authorList>
    </citation>
    <scope>NUCLEOTIDE SEQUENCE [LARGE SCALE GENOMIC DNA]</scope>
    <source>
        <strain evidence="15 16">HHB12733</strain>
    </source>
</reference>
<dbReference type="InterPro" id="IPR050344">
    <property type="entry name" value="Peptidase_M1_aminopeptidases"/>
</dbReference>
<dbReference type="InterPro" id="IPR027268">
    <property type="entry name" value="Peptidase_M4/M1_CTD_sf"/>
</dbReference>
<evidence type="ECO:0000313" key="15">
    <source>
        <dbReference type="EMBL" id="KZT61396.1"/>
    </source>
</evidence>
<keyword evidence="6 9" id="KW-0862">Zinc</keyword>
<evidence type="ECO:0000313" key="16">
    <source>
        <dbReference type="Proteomes" id="UP000076842"/>
    </source>
</evidence>
<dbReference type="STRING" id="1353952.A0A165J5E5"/>
<dbReference type="Pfam" id="PF11838">
    <property type="entry name" value="ERAP1_C"/>
    <property type="match status" value="1"/>
</dbReference>
<evidence type="ECO:0000256" key="2">
    <source>
        <dbReference type="ARBA" id="ARBA00022438"/>
    </source>
</evidence>
<dbReference type="EMBL" id="KV423923">
    <property type="protein sequence ID" value="KZT61396.1"/>
    <property type="molecule type" value="Genomic_DNA"/>
</dbReference>
<keyword evidence="7 11" id="KW-0482">Metalloprotease</keyword>
<evidence type="ECO:0000259" key="13">
    <source>
        <dbReference type="Pfam" id="PF11838"/>
    </source>
</evidence>
<dbReference type="InterPro" id="IPR034016">
    <property type="entry name" value="M1_APN-typ"/>
</dbReference>
<dbReference type="FunFam" id="1.10.390.10:FF:000006">
    <property type="entry name" value="Puromycin-sensitive aminopeptidase"/>
    <property type="match status" value="1"/>
</dbReference>
<keyword evidence="16" id="KW-1185">Reference proteome</keyword>
<feature type="site" description="Transition state stabilizer" evidence="10">
    <location>
        <position position="425"/>
    </location>
</feature>
<evidence type="ECO:0000259" key="12">
    <source>
        <dbReference type="Pfam" id="PF01433"/>
    </source>
</evidence>
<feature type="binding site" evidence="9">
    <location>
        <position position="361"/>
    </location>
    <ligand>
        <name>Zn(2+)</name>
        <dbReference type="ChEBI" id="CHEBI:29105"/>
        <note>catalytic</note>
    </ligand>
</feature>
<comment type="cofactor">
    <cofactor evidence="9 11">
        <name>Zn(2+)</name>
        <dbReference type="ChEBI" id="CHEBI:29105"/>
    </cofactor>
    <text evidence="9 11">Binds 1 zinc ion per subunit.</text>
</comment>
<feature type="domain" description="Peptidase M1 membrane alanine aminopeptidase" evidence="12">
    <location>
        <begin position="268"/>
        <end position="484"/>
    </location>
</feature>
<dbReference type="GO" id="GO:0043171">
    <property type="term" value="P:peptide catabolic process"/>
    <property type="evidence" value="ECO:0007669"/>
    <property type="project" value="TreeGrafter"/>
</dbReference>